<feature type="region of interest" description="Disordered" evidence="6">
    <location>
        <begin position="410"/>
        <end position="442"/>
    </location>
</feature>
<dbReference type="SMART" id="SM00119">
    <property type="entry name" value="HECTc"/>
    <property type="match status" value="1"/>
</dbReference>
<dbReference type="FunFam" id="3.30.2160.10:FF:000002">
    <property type="entry name" value="Putative Ubiquitin-protein ligase E3C"/>
    <property type="match status" value="1"/>
</dbReference>
<dbReference type="VEuPathDB" id="TriTrypDB:TM35_000074030"/>
<protein>
    <recommendedName>
        <fullName evidence="2">HECT-type E3 ubiquitin transferase</fullName>
        <ecNumber evidence="2">2.3.2.26</ecNumber>
    </recommendedName>
</protein>
<feature type="compositionally biased region" description="Basic and acidic residues" evidence="6">
    <location>
        <begin position="684"/>
        <end position="694"/>
    </location>
</feature>
<dbReference type="CDD" id="cd00078">
    <property type="entry name" value="HECTc"/>
    <property type="match status" value="1"/>
</dbReference>
<dbReference type="GO" id="GO:0016874">
    <property type="term" value="F:ligase activity"/>
    <property type="evidence" value="ECO:0007669"/>
    <property type="project" value="UniProtKB-KW"/>
</dbReference>
<evidence type="ECO:0000256" key="5">
    <source>
        <dbReference type="PROSITE-ProRule" id="PRU00104"/>
    </source>
</evidence>
<dbReference type="AlphaFoldDB" id="A0A1X0P347"/>
<keyword evidence="8" id="KW-0436">Ligase</keyword>
<dbReference type="PANTHER" id="PTHR45700:SF2">
    <property type="entry name" value="UBIQUITIN-PROTEIN LIGASE E3C"/>
    <property type="match status" value="1"/>
</dbReference>
<feature type="active site" description="Glycyl thioester intermediate" evidence="5">
    <location>
        <position position="1122"/>
    </location>
</feature>
<evidence type="ECO:0000256" key="2">
    <source>
        <dbReference type="ARBA" id="ARBA00012485"/>
    </source>
</evidence>
<dbReference type="RefSeq" id="XP_028885045.1">
    <property type="nucleotide sequence ID" value="XM_029023849.1"/>
</dbReference>
<dbReference type="Gene3D" id="3.30.2160.10">
    <property type="entry name" value="Hect, E3 ligase catalytic domain"/>
    <property type="match status" value="1"/>
</dbReference>
<dbReference type="InterPro" id="IPR000569">
    <property type="entry name" value="HECT_dom"/>
</dbReference>
<proteinExistence type="predicted"/>
<dbReference type="InterPro" id="IPR035983">
    <property type="entry name" value="Hect_E3_ubiquitin_ligase"/>
</dbReference>
<dbReference type="EMBL" id="NBCO01000007">
    <property type="protein sequence ID" value="ORC90979.1"/>
    <property type="molecule type" value="Genomic_DNA"/>
</dbReference>
<dbReference type="Proteomes" id="UP000192257">
    <property type="component" value="Unassembled WGS sequence"/>
</dbReference>
<dbReference type="OrthoDB" id="8068875at2759"/>
<gene>
    <name evidence="8" type="ORF">TM35_000074030</name>
</gene>
<dbReference type="SUPFAM" id="SSF56204">
    <property type="entry name" value="Hect, E3 ligase catalytic domain"/>
    <property type="match status" value="1"/>
</dbReference>
<dbReference type="InterPro" id="IPR044611">
    <property type="entry name" value="E3A/B/C-like"/>
</dbReference>
<dbReference type="STRING" id="67003.A0A1X0P347"/>
<comment type="catalytic activity">
    <reaction evidence="1">
        <text>S-ubiquitinyl-[E2 ubiquitin-conjugating enzyme]-L-cysteine + [acceptor protein]-L-lysine = [E2 ubiquitin-conjugating enzyme]-L-cysteine + N(6)-ubiquitinyl-[acceptor protein]-L-lysine.</text>
        <dbReference type="EC" id="2.3.2.26"/>
    </reaction>
</comment>
<evidence type="ECO:0000313" key="9">
    <source>
        <dbReference type="Proteomes" id="UP000192257"/>
    </source>
</evidence>
<dbReference type="Gene3D" id="3.90.1750.10">
    <property type="entry name" value="Hect, E3 ligase catalytic domains"/>
    <property type="match status" value="1"/>
</dbReference>
<evidence type="ECO:0000256" key="1">
    <source>
        <dbReference type="ARBA" id="ARBA00000885"/>
    </source>
</evidence>
<keyword evidence="9" id="KW-1185">Reference proteome</keyword>
<dbReference type="PROSITE" id="PS50237">
    <property type="entry name" value="HECT"/>
    <property type="match status" value="1"/>
</dbReference>
<comment type="caution">
    <text evidence="8">The sequence shown here is derived from an EMBL/GenBank/DDBJ whole genome shotgun (WGS) entry which is preliminary data.</text>
</comment>
<feature type="region of interest" description="Disordered" evidence="6">
    <location>
        <begin position="673"/>
        <end position="728"/>
    </location>
</feature>
<evidence type="ECO:0000259" key="7">
    <source>
        <dbReference type="PROSITE" id="PS50237"/>
    </source>
</evidence>
<evidence type="ECO:0000256" key="4">
    <source>
        <dbReference type="ARBA" id="ARBA00022786"/>
    </source>
</evidence>
<accession>A0A1X0P347</accession>
<evidence type="ECO:0000313" key="8">
    <source>
        <dbReference type="EMBL" id="ORC90979.1"/>
    </source>
</evidence>
<dbReference type="Pfam" id="PF00632">
    <property type="entry name" value="HECT"/>
    <property type="match status" value="1"/>
</dbReference>
<evidence type="ECO:0000256" key="3">
    <source>
        <dbReference type="ARBA" id="ARBA00022679"/>
    </source>
</evidence>
<evidence type="ECO:0000256" key="6">
    <source>
        <dbReference type="SAM" id="MobiDB-lite"/>
    </source>
</evidence>
<reference evidence="8 9" key="1">
    <citation type="submission" date="2017-03" db="EMBL/GenBank/DDBJ databases">
        <title>An alternative strategy for trypanosome survival in the mammalian bloodstream revealed through genome and transcriptome analysis of the ubiquitous bovine parasite Trypanosoma (Megatrypanum) theileri.</title>
        <authorList>
            <person name="Kelly S."/>
            <person name="Ivens A."/>
            <person name="Mott A."/>
            <person name="O'Neill E."/>
            <person name="Emms D."/>
            <person name="Macleod O."/>
            <person name="Voorheis P."/>
            <person name="Matthews J."/>
            <person name="Matthews K."/>
            <person name="Carrington M."/>
        </authorList>
    </citation>
    <scope>NUCLEOTIDE SEQUENCE [LARGE SCALE GENOMIC DNA]</scope>
    <source>
        <strain evidence="8">Edinburgh</strain>
    </source>
</reference>
<dbReference type="EC" id="2.3.2.26" evidence="2"/>
<dbReference type="Gene3D" id="3.30.2410.10">
    <property type="entry name" value="Hect, E3 ligase catalytic domain"/>
    <property type="match status" value="1"/>
</dbReference>
<sequence length="1154" mass="131012">MSGAFVFNGKSRSSHLSLSRDHQPSREAILLEARKKRERREKDRQVQQAALCIQRNVRLWISRRILADLSEALFKRIKERPQEAESKSLEQLSWDYTFLHRGMRGKKKKGAISQREQAQIIFQRLLSSIHAGTIHDELMKSRSTLILLLTLVLDEYVKPSLDLEKNDIVEWQSYHLTLLSALSDVAGSVTDRGNIMIQILSFFVQHGTTGTEQILPLLQNLFGLLSASEVKSIIKTVKGQEMLLRAIRSSVHDKPYSLPTAYALDVLLGSSSEENSSILRGEANQALVEIIVEVASEKLSTDLYTQPMAPLGKLVRLIPFFLDTQTSISVGKEVWKKWTKCLSQLTLMASREGELLRAALQDFRHLQNNEIAHHGRYEHITTYLFSTEYGLRLLEETSALALSLSSTTTTTTTRAEGGEGGTGTVGLSTSNENEEEKGSSEYQEEKYVNLDVICSIFAWPLYAFTYSSPEQRIEATTIISKLVHLPGLLQSLWRMYQCCHGSTFGGLTEMKKEALIHEAMTGVPVHLPPPEEAPAELLRMASYKNPVRNLFWDPYPAISTLLFGMLSYFVDATDFLEGLDRKTVMDHNDAIILVLALKGIVHRSHFHGVLSLGNSEAVAEAALSLLSKLHVINEAQSFVAYPSVWITITNPVILQTFDTITREVWMSFVLSERTHGGSSPTASHTDDRIIRYADNDPNDGYQNDEDDKNNNNNNNNNNNISSSSTGSKTMNQLEKGNCPFIRLPQWSGSSMWSRQERCIRLLQNVPFTVPFDVRASVFTSFLLSHEGRYFSSSFRPFLVRRGYVFPDAFDHFCDNPNSPEMFNVRFRDTNNMLEEGYGEGVYREFLVSLCNEGFAAEYGLFRLTDDGYVYPNPFSYEVTGDAKHLRRIEFLGAMMGRALRDGVLQDVPFALHFRNSILGRSNSINNLKSFDKQMYRNLVSLLSLSEEEIESLSLNFTYNVDILGETREVELLRGGRDIPVTKRNCLNYIHLMADFKLNRESARQTKAFQNGLERIVDQSWLRLFDSKEIMKLFGGDAESAINVADWKRHTQYHDAKDVESKPVKLFWKVVESMSSEQRKKLLKFCTSMNRPPLLGFQFLNPPFKIHVVWDAPEQRLPSASTCFSTLKLPPYNDMETAWKKITEAIEETEDFGLT</sequence>
<organism evidence="8 9">
    <name type="scientific">Trypanosoma theileri</name>
    <dbReference type="NCBI Taxonomy" id="67003"/>
    <lineage>
        <taxon>Eukaryota</taxon>
        <taxon>Discoba</taxon>
        <taxon>Euglenozoa</taxon>
        <taxon>Kinetoplastea</taxon>
        <taxon>Metakinetoplastina</taxon>
        <taxon>Trypanosomatida</taxon>
        <taxon>Trypanosomatidae</taxon>
        <taxon>Trypanosoma</taxon>
    </lineage>
</organism>
<keyword evidence="4 5" id="KW-0833">Ubl conjugation pathway</keyword>
<dbReference type="GO" id="GO:0061630">
    <property type="term" value="F:ubiquitin protein ligase activity"/>
    <property type="evidence" value="ECO:0007669"/>
    <property type="project" value="UniProtKB-EC"/>
</dbReference>
<feature type="compositionally biased region" description="Low complexity" evidence="6">
    <location>
        <begin position="710"/>
        <end position="719"/>
    </location>
</feature>
<keyword evidence="3" id="KW-0808">Transferase</keyword>
<name>A0A1X0P347_9TRYP</name>
<dbReference type="GO" id="GO:0000209">
    <property type="term" value="P:protein polyubiquitination"/>
    <property type="evidence" value="ECO:0007669"/>
    <property type="project" value="InterPro"/>
</dbReference>
<dbReference type="GO" id="GO:0006511">
    <property type="term" value="P:ubiquitin-dependent protein catabolic process"/>
    <property type="evidence" value="ECO:0007669"/>
    <property type="project" value="TreeGrafter"/>
</dbReference>
<feature type="domain" description="HECT" evidence="7">
    <location>
        <begin position="840"/>
        <end position="1154"/>
    </location>
</feature>
<dbReference type="PANTHER" id="PTHR45700">
    <property type="entry name" value="UBIQUITIN-PROTEIN LIGASE E3C"/>
    <property type="match status" value="1"/>
</dbReference>
<dbReference type="GeneID" id="39983629"/>